<protein>
    <recommendedName>
        <fullName evidence="1">Biopterin-dependent aromatic amino acid hydroxylase family profile domain-containing protein</fullName>
    </recommendedName>
</protein>
<keyword evidence="3" id="KW-1185">Reference proteome</keyword>
<proteinExistence type="predicted"/>
<gene>
    <name evidence="2" type="ORF">SAMN04488063_0426</name>
</gene>
<dbReference type="Proteomes" id="UP000198876">
    <property type="component" value="Unassembled WGS sequence"/>
</dbReference>
<reference evidence="3" key="1">
    <citation type="submission" date="2016-10" db="EMBL/GenBank/DDBJ databases">
        <authorList>
            <person name="Varghese N."/>
            <person name="Submissions S."/>
        </authorList>
    </citation>
    <scope>NUCLEOTIDE SEQUENCE [LARGE SCALE GENOMIC DNA]</scope>
    <source>
        <strain evidence="3">CGMCC 1.7739</strain>
    </source>
</reference>
<dbReference type="GO" id="GO:0016714">
    <property type="term" value="F:oxidoreductase activity, acting on paired donors, with incorporation or reduction of molecular oxygen, reduced pteridine as one donor, and incorporation of one atom of oxygen"/>
    <property type="evidence" value="ECO:0007669"/>
    <property type="project" value="InterPro"/>
</dbReference>
<accession>A0A1I2LV22</accession>
<dbReference type="RefSeq" id="WP_177213258.1">
    <property type="nucleotide sequence ID" value="NZ_FOOQ01000001.1"/>
</dbReference>
<evidence type="ECO:0000313" key="3">
    <source>
        <dbReference type="Proteomes" id="UP000198876"/>
    </source>
</evidence>
<name>A0A1I2LV22_9EURY</name>
<sequence length="48" mass="4734">MAESSSSVPFWWIVLFVVLALGAGALAVSSVGGSLLSSPGVVVPAFGL</sequence>
<dbReference type="AlphaFoldDB" id="A0A1I2LV22"/>
<dbReference type="PROSITE" id="PS51410">
    <property type="entry name" value="BH4_AAA_HYDROXYL_2"/>
    <property type="match status" value="1"/>
</dbReference>
<dbReference type="STRING" id="553467.SAMN04488063_0426"/>
<organism evidence="2 3">
    <name type="scientific">Halopelagius inordinatus</name>
    <dbReference type="NCBI Taxonomy" id="553467"/>
    <lineage>
        <taxon>Archaea</taxon>
        <taxon>Methanobacteriati</taxon>
        <taxon>Methanobacteriota</taxon>
        <taxon>Stenosarchaea group</taxon>
        <taxon>Halobacteria</taxon>
        <taxon>Halobacteriales</taxon>
        <taxon>Haloferacaceae</taxon>
    </lineage>
</organism>
<feature type="domain" description="Biopterin-dependent aromatic amino acid hydroxylase family profile" evidence="1">
    <location>
        <begin position="1"/>
        <end position="48"/>
    </location>
</feature>
<evidence type="ECO:0000313" key="2">
    <source>
        <dbReference type="EMBL" id="SFF82290.1"/>
    </source>
</evidence>
<evidence type="ECO:0000259" key="1">
    <source>
        <dbReference type="PROSITE" id="PS51410"/>
    </source>
</evidence>
<dbReference type="EMBL" id="FOOQ01000001">
    <property type="protein sequence ID" value="SFF82290.1"/>
    <property type="molecule type" value="Genomic_DNA"/>
</dbReference>
<dbReference type="InterPro" id="IPR019774">
    <property type="entry name" value="Aromatic-AA_hydroxylase_C"/>
</dbReference>